<dbReference type="RefSeq" id="WP_069088844.1">
    <property type="nucleotide sequence ID" value="NZ_QGTA01000212.1"/>
</dbReference>
<organism evidence="3 4">
    <name type="scientific">Micromonospora chalcea</name>
    <dbReference type="NCBI Taxonomy" id="1874"/>
    <lineage>
        <taxon>Bacteria</taxon>
        <taxon>Bacillati</taxon>
        <taxon>Actinomycetota</taxon>
        <taxon>Actinomycetes</taxon>
        <taxon>Micromonosporales</taxon>
        <taxon>Micromonosporaceae</taxon>
        <taxon>Micromonospora</taxon>
    </lineage>
</organism>
<evidence type="ECO:0008006" key="5">
    <source>
        <dbReference type="Google" id="ProtNLM"/>
    </source>
</evidence>
<dbReference type="EMBL" id="QGTA01000212">
    <property type="protein sequence ID" value="RQW90984.1"/>
    <property type="molecule type" value="Genomic_DNA"/>
</dbReference>
<dbReference type="Proteomes" id="UP000274694">
    <property type="component" value="Unassembled WGS sequence"/>
</dbReference>
<name>A0ABX9Y1B4_MICCH</name>
<feature type="region of interest" description="Disordered" evidence="1">
    <location>
        <begin position="1"/>
        <end position="41"/>
    </location>
</feature>
<evidence type="ECO:0000256" key="2">
    <source>
        <dbReference type="SAM" id="Phobius"/>
    </source>
</evidence>
<protein>
    <recommendedName>
        <fullName evidence="5">DUF485 domain-containing protein</fullName>
    </recommendedName>
</protein>
<feature type="transmembrane region" description="Helical" evidence="2">
    <location>
        <begin position="93"/>
        <end position="116"/>
    </location>
</feature>
<evidence type="ECO:0000313" key="4">
    <source>
        <dbReference type="Proteomes" id="UP000274694"/>
    </source>
</evidence>
<comment type="caution">
    <text evidence="3">The sequence shown here is derived from an EMBL/GenBank/DDBJ whole genome shotgun (WGS) entry which is preliminary data.</text>
</comment>
<keyword evidence="2" id="KW-1133">Transmembrane helix</keyword>
<sequence length="130" mass="14411">MNSDEESAPSDLKPKQGSAPAKAKRRDRETTDPERDEFVSDEEMAPGLIFPESMLYREKVRATLIVVLLFYLMLWGAASVGLIAAGAASAQELTTLLTVFVTPILPMFGVAMAFYFNQRPPQASARLRRM</sequence>
<accession>A0ABX9Y1B4</accession>
<keyword evidence="2" id="KW-0472">Membrane</keyword>
<evidence type="ECO:0000313" key="3">
    <source>
        <dbReference type="EMBL" id="RQW90984.1"/>
    </source>
</evidence>
<proteinExistence type="predicted"/>
<keyword evidence="2" id="KW-0812">Transmembrane</keyword>
<gene>
    <name evidence="3" type="ORF">DLJ60_18850</name>
</gene>
<feature type="compositionally biased region" description="Basic and acidic residues" evidence="1">
    <location>
        <begin position="26"/>
        <end position="38"/>
    </location>
</feature>
<keyword evidence="4" id="KW-1185">Reference proteome</keyword>
<evidence type="ECO:0000256" key="1">
    <source>
        <dbReference type="SAM" id="MobiDB-lite"/>
    </source>
</evidence>
<feature type="transmembrane region" description="Helical" evidence="2">
    <location>
        <begin position="64"/>
        <end position="87"/>
    </location>
</feature>
<reference evidence="3 4" key="1">
    <citation type="submission" date="2018-05" db="EMBL/GenBank/DDBJ databases">
        <title>Micromonospora from Atacama Desert.</title>
        <authorList>
            <person name="Carro L."/>
            <person name="Goodfellow M."/>
            <person name="Klenk H.-P."/>
        </authorList>
    </citation>
    <scope>NUCLEOTIDE SEQUENCE [LARGE SCALE GENOMIC DNA]</scope>
    <source>
        <strain evidence="3 4">LB41</strain>
    </source>
</reference>